<keyword evidence="3 8" id="KW-0813">Transport</keyword>
<feature type="transmembrane region" description="Helical" evidence="9">
    <location>
        <begin position="81"/>
        <end position="104"/>
    </location>
</feature>
<dbReference type="Pfam" id="PF01758">
    <property type="entry name" value="SBF"/>
    <property type="match status" value="1"/>
</dbReference>
<feature type="transmembrane region" description="Helical" evidence="9">
    <location>
        <begin position="120"/>
        <end position="142"/>
    </location>
</feature>
<feature type="transmembrane region" description="Helical" evidence="9">
    <location>
        <begin position="185"/>
        <end position="203"/>
    </location>
</feature>
<dbReference type="FunFam" id="1.20.1530.20:FF:000020">
    <property type="entry name" value="Arsenical-resistance membrane protein"/>
    <property type="match status" value="1"/>
</dbReference>
<keyword evidence="11" id="KW-1185">Reference proteome</keyword>
<feature type="transmembrane region" description="Helical" evidence="9">
    <location>
        <begin position="286"/>
        <end position="309"/>
    </location>
</feature>
<dbReference type="EMBL" id="FTOP01000001">
    <property type="protein sequence ID" value="SIS54784.1"/>
    <property type="molecule type" value="Genomic_DNA"/>
</dbReference>
<feature type="transmembrane region" description="Helical" evidence="9">
    <location>
        <begin position="44"/>
        <end position="60"/>
    </location>
</feature>
<proteinExistence type="inferred from homology"/>
<dbReference type="GO" id="GO:0005886">
    <property type="term" value="C:plasma membrane"/>
    <property type="evidence" value="ECO:0007669"/>
    <property type="project" value="UniProtKB-SubCell"/>
</dbReference>
<comment type="similarity">
    <text evidence="2 8">Belongs to the arsenical resistance-3 (ACR3) (TC 2.A.59) family.</text>
</comment>
<comment type="subcellular location">
    <subcellularLocation>
        <location evidence="1 8">Cell membrane</location>
        <topology evidence="1 8">Multi-pass membrane protein</topology>
    </subcellularLocation>
</comment>
<feature type="transmembrane region" description="Helical" evidence="9">
    <location>
        <begin position="224"/>
        <end position="242"/>
    </location>
</feature>
<evidence type="ECO:0000256" key="7">
    <source>
        <dbReference type="ARBA" id="ARBA00023136"/>
    </source>
</evidence>
<keyword evidence="5 8" id="KW-0812">Transmembrane</keyword>
<evidence type="ECO:0000256" key="6">
    <source>
        <dbReference type="ARBA" id="ARBA00022989"/>
    </source>
</evidence>
<feature type="transmembrane region" description="Helical" evidence="9">
    <location>
        <begin position="315"/>
        <end position="337"/>
    </location>
</feature>
<name>A0A1N7K010_9BACT</name>
<gene>
    <name evidence="10" type="ORF">SAMN05421761_101346</name>
</gene>
<dbReference type="InterPro" id="IPR038770">
    <property type="entry name" value="Na+/solute_symporter_sf"/>
</dbReference>
<dbReference type="InterPro" id="IPR004706">
    <property type="entry name" value="Arsenical-R_Acr3"/>
</dbReference>
<reference evidence="11" key="1">
    <citation type="submission" date="2017-01" db="EMBL/GenBank/DDBJ databases">
        <authorList>
            <person name="Varghese N."/>
            <person name="Submissions S."/>
        </authorList>
    </citation>
    <scope>NUCLEOTIDE SEQUENCE [LARGE SCALE GENOMIC DNA]</scope>
    <source>
        <strain evidence="11">DSM 46698</strain>
    </source>
</reference>
<dbReference type="PIRSF" id="PIRSF005508">
    <property type="entry name" value="Acr3"/>
    <property type="match status" value="1"/>
</dbReference>
<feature type="transmembrane region" description="Helical" evidence="9">
    <location>
        <begin position="254"/>
        <end position="274"/>
    </location>
</feature>
<dbReference type="PANTHER" id="PTHR43057">
    <property type="entry name" value="ARSENITE EFFLUX TRANSPORTER"/>
    <property type="match status" value="1"/>
</dbReference>
<dbReference type="GO" id="GO:0015297">
    <property type="term" value="F:antiporter activity"/>
    <property type="evidence" value="ECO:0007669"/>
    <property type="project" value="UniProtKB-UniRule"/>
</dbReference>
<dbReference type="Proteomes" id="UP000186026">
    <property type="component" value="Unassembled WGS sequence"/>
</dbReference>
<accession>A0A1N7K010</accession>
<feature type="transmembrane region" description="Helical" evidence="9">
    <location>
        <begin position="154"/>
        <end position="173"/>
    </location>
</feature>
<dbReference type="OrthoDB" id="9771457at2"/>
<dbReference type="GO" id="GO:0015105">
    <property type="term" value="F:arsenite transmembrane transporter activity"/>
    <property type="evidence" value="ECO:0007669"/>
    <property type="project" value="TreeGrafter"/>
</dbReference>
<evidence type="ECO:0000313" key="10">
    <source>
        <dbReference type="EMBL" id="SIS54784.1"/>
    </source>
</evidence>
<organism evidence="10 11">
    <name type="scientific">Belliella pelovolcani</name>
    <dbReference type="NCBI Taxonomy" id="529505"/>
    <lineage>
        <taxon>Bacteria</taxon>
        <taxon>Pseudomonadati</taxon>
        <taxon>Bacteroidota</taxon>
        <taxon>Cytophagia</taxon>
        <taxon>Cytophagales</taxon>
        <taxon>Cyclobacteriaceae</taxon>
        <taxon>Belliella</taxon>
    </lineage>
</organism>
<dbReference type="PANTHER" id="PTHR43057:SF1">
    <property type="entry name" value="ARSENICAL-RESISTANCE PROTEIN 3"/>
    <property type="match status" value="1"/>
</dbReference>
<dbReference type="InterPro" id="IPR002657">
    <property type="entry name" value="BilAc:Na_symport/Acr3"/>
</dbReference>
<evidence type="ECO:0000256" key="8">
    <source>
        <dbReference type="PIRNR" id="PIRNR005508"/>
    </source>
</evidence>
<evidence type="ECO:0000256" key="9">
    <source>
        <dbReference type="SAM" id="Phobius"/>
    </source>
</evidence>
<evidence type="ECO:0000313" key="11">
    <source>
        <dbReference type="Proteomes" id="UP000186026"/>
    </source>
</evidence>
<evidence type="ECO:0000256" key="5">
    <source>
        <dbReference type="ARBA" id="ARBA00022692"/>
    </source>
</evidence>
<evidence type="ECO:0000256" key="1">
    <source>
        <dbReference type="ARBA" id="ARBA00004651"/>
    </source>
</evidence>
<evidence type="ECO:0000256" key="4">
    <source>
        <dbReference type="ARBA" id="ARBA00022475"/>
    </source>
</evidence>
<sequence length="342" mass="37603">MSDTKKIAFFEKYLTLWVALCIGVGILIGHLAGDDISVLSGLEIYNVNLPIAILIWLMIYPMMLQIDFGSIKGVGKAPKGLIWTLVINWLIKPFTMAFFAWIFFDQLYSAYIEPDMAGEYIAGAILLGVAPCTAMVFVWSYLTDGDPNYTLVQVSVNDLIILVAFVPLVGFLLGITNVTVPYETLVASVVIFVVIPLIAGVITNKSLIAKNGEEWFKNEFLPKFKPVSIIALLLTLILLFAFQGPNILNNPLIILLIAVPLIIQTYFIFFIAWFGGRKLKLRHAVCAPASMIGASNFFELAVAVAIALFGLDSPAALVTVVGVLVEVPVMLHLVSLANKWRY</sequence>
<evidence type="ECO:0000256" key="3">
    <source>
        <dbReference type="ARBA" id="ARBA00022448"/>
    </source>
</evidence>
<evidence type="ECO:0000256" key="2">
    <source>
        <dbReference type="ARBA" id="ARBA00010110"/>
    </source>
</evidence>
<dbReference type="GO" id="GO:0015104">
    <property type="term" value="F:antimonite transmembrane transporter activity"/>
    <property type="evidence" value="ECO:0007669"/>
    <property type="project" value="TreeGrafter"/>
</dbReference>
<dbReference type="STRING" id="529505.SAMN05421761_101346"/>
<dbReference type="RefSeq" id="WP_076497931.1">
    <property type="nucleotide sequence ID" value="NZ_FTOP01000001.1"/>
</dbReference>
<keyword evidence="7 8" id="KW-0472">Membrane</keyword>
<dbReference type="AlphaFoldDB" id="A0A1N7K010"/>
<keyword evidence="4 8" id="KW-1003">Cell membrane</keyword>
<protein>
    <submittedName>
        <fullName evidence="10">Arsenite transporter, ACR3 family</fullName>
    </submittedName>
</protein>
<feature type="transmembrane region" description="Helical" evidence="9">
    <location>
        <begin position="12"/>
        <end position="32"/>
    </location>
</feature>
<keyword evidence="6 8" id="KW-1133">Transmembrane helix</keyword>
<dbReference type="Gene3D" id="1.20.1530.20">
    <property type="match status" value="1"/>
</dbReference>
<dbReference type="NCBIfam" id="TIGR00832">
    <property type="entry name" value="acr3"/>
    <property type="match status" value="1"/>
</dbReference>